<dbReference type="KEGG" id="ehx:EMIHUDRAFT_223939"/>
<evidence type="ECO:0000256" key="5">
    <source>
        <dbReference type="ARBA" id="ARBA00023480"/>
    </source>
</evidence>
<comment type="subcellular location">
    <subcellularLocation>
        <location evidence="2">Cytoplasm</location>
    </subcellularLocation>
    <subcellularLocation>
        <location evidence="1">Nucleus</location>
    </subcellularLocation>
</comment>
<keyword evidence="7" id="KW-1185">Reference proteome</keyword>
<evidence type="ECO:0000256" key="3">
    <source>
        <dbReference type="ARBA" id="ARBA00022490"/>
    </source>
</evidence>
<evidence type="ECO:0000256" key="1">
    <source>
        <dbReference type="ARBA" id="ARBA00004123"/>
    </source>
</evidence>
<protein>
    <recommendedName>
        <fullName evidence="5">CDAN1-interacting nuclease 1</fullName>
    </recommendedName>
</protein>
<reference evidence="6" key="2">
    <citation type="submission" date="2024-10" db="UniProtKB">
        <authorList>
            <consortium name="EnsemblProtists"/>
        </authorList>
    </citation>
    <scope>IDENTIFICATION</scope>
</reference>
<dbReference type="GO" id="GO:0005737">
    <property type="term" value="C:cytoplasm"/>
    <property type="evidence" value="ECO:0007669"/>
    <property type="project" value="UniProtKB-SubCell"/>
</dbReference>
<dbReference type="PaxDb" id="2903-EOD39063"/>
<dbReference type="PANTHER" id="PTHR31661">
    <property type="entry name" value="SIMILAR TO CDNA SEQUENCE BC052040"/>
    <property type="match status" value="1"/>
</dbReference>
<proteinExistence type="predicted"/>
<evidence type="ECO:0000313" key="6">
    <source>
        <dbReference type="EnsemblProtists" id="EOD39063"/>
    </source>
</evidence>
<dbReference type="RefSeq" id="XP_005791492.1">
    <property type="nucleotide sequence ID" value="XM_005791435.1"/>
</dbReference>
<organism evidence="6 7">
    <name type="scientific">Emiliania huxleyi (strain CCMP1516)</name>
    <dbReference type="NCBI Taxonomy" id="280463"/>
    <lineage>
        <taxon>Eukaryota</taxon>
        <taxon>Haptista</taxon>
        <taxon>Haptophyta</taxon>
        <taxon>Prymnesiophyceae</taxon>
        <taxon>Isochrysidales</taxon>
        <taxon>Noelaerhabdaceae</taxon>
        <taxon>Emiliania</taxon>
    </lineage>
</organism>
<dbReference type="InterPro" id="IPR029404">
    <property type="entry name" value="CDIN1"/>
</dbReference>
<dbReference type="Pfam" id="PF14811">
    <property type="entry name" value="TPD"/>
    <property type="match status" value="1"/>
</dbReference>
<dbReference type="OMA" id="CYWNRFG"/>
<name>A0A0D3KTH8_EMIH1</name>
<dbReference type="HOGENOM" id="CLU_076808_0_1_1"/>
<accession>A0A0D3KTH8</accession>
<dbReference type="Proteomes" id="UP000013827">
    <property type="component" value="Unassembled WGS sequence"/>
</dbReference>
<dbReference type="EnsemblProtists" id="EOD39063">
    <property type="protein sequence ID" value="EOD39063"/>
    <property type="gene ID" value="EMIHUDRAFT_223939"/>
</dbReference>
<evidence type="ECO:0000256" key="4">
    <source>
        <dbReference type="ARBA" id="ARBA00023242"/>
    </source>
</evidence>
<dbReference type="GeneID" id="17284334"/>
<keyword evidence="4" id="KW-0539">Nucleus</keyword>
<keyword evidence="3" id="KW-0963">Cytoplasm</keyword>
<dbReference type="STRING" id="2903.R1DUG6"/>
<dbReference type="AlphaFoldDB" id="A0A0D3KTH8"/>
<reference evidence="7" key="1">
    <citation type="journal article" date="2013" name="Nature">
        <title>Pan genome of the phytoplankton Emiliania underpins its global distribution.</title>
        <authorList>
            <person name="Read B.A."/>
            <person name="Kegel J."/>
            <person name="Klute M.J."/>
            <person name="Kuo A."/>
            <person name="Lefebvre S.C."/>
            <person name="Maumus F."/>
            <person name="Mayer C."/>
            <person name="Miller J."/>
            <person name="Monier A."/>
            <person name="Salamov A."/>
            <person name="Young J."/>
            <person name="Aguilar M."/>
            <person name="Claverie J.M."/>
            <person name="Frickenhaus S."/>
            <person name="Gonzalez K."/>
            <person name="Herman E.K."/>
            <person name="Lin Y.C."/>
            <person name="Napier J."/>
            <person name="Ogata H."/>
            <person name="Sarno A.F."/>
            <person name="Shmutz J."/>
            <person name="Schroeder D."/>
            <person name="de Vargas C."/>
            <person name="Verret F."/>
            <person name="von Dassow P."/>
            <person name="Valentin K."/>
            <person name="Van de Peer Y."/>
            <person name="Wheeler G."/>
            <person name="Dacks J.B."/>
            <person name="Delwiche C.F."/>
            <person name="Dyhrman S.T."/>
            <person name="Glockner G."/>
            <person name="John U."/>
            <person name="Richards T."/>
            <person name="Worden A.Z."/>
            <person name="Zhang X."/>
            <person name="Grigoriev I.V."/>
            <person name="Allen A.E."/>
            <person name="Bidle K."/>
            <person name="Borodovsky M."/>
            <person name="Bowler C."/>
            <person name="Brownlee C."/>
            <person name="Cock J.M."/>
            <person name="Elias M."/>
            <person name="Gladyshev V.N."/>
            <person name="Groth M."/>
            <person name="Guda C."/>
            <person name="Hadaegh A."/>
            <person name="Iglesias-Rodriguez M.D."/>
            <person name="Jenkins J."/>
            <person name="Jones B.M."/>
            <person name="Lawson T."/>
            <person name="Leese F."/>
            <person name="Lindquist E."/>
            <person name="Lobanov A."/>
            <person name="Lomsadze A."/>
            <person name="Malik S.B."/>
            <person name="Marsh M.E."/>
            <person name="Mackinder L."/>
            <person name="Mock T."/>
            <person name="Mueller-Roeber B."/>
            <person name="Pagarete A."/>
            <person name="Parker M."/>
            <person name="Probert I."/>
            <person name="Quesneville H."/>
            <person name="Raines C."/>
            <person name="Rensing S.A."/>
            <person name="Riano-Pachon D.M."/>
            <person name="Richier S."/>
            <person name="Rokitta S."/>
            <person name="Shiraiwa Y."/>
            <person name="Soanes D.M."/>
            <person name="van der Giezen M."/>
            <person name="Wahlund T.M."/>
            <person name="Williams B."/>
            <person name="Wilson W."/>
            <person name="Wolfe G."/>
            <person name="Wurch L.L."/>
        </authorList>
    </citation>
    <scope>NUCLEOTIDE SEQUENCE</scope>
</reference>
<evidence type="ECO:0000313" key="7">
    <source>
        <dbReference type="Proteomes" id="UP000013827"/>
    </source>
</evidence>
<evidence type="ECO:0000256" key="2">
    <source>
        <dbReference type="ARBA" id="ARBA00004496"/>
    </source>
</evidence>
<sequence length="248" mass="26625">MPCTHAAYLRAAAECRTPCDAVALAADPSLGLSYEALLSICAARLVAATKASMGRHRAKAAAITQRYEGGAHLVAIASELDLPPTMLARVVLEERYSLRKGAKGRHGAGALLRSPSLIDDPRLRSEVAAAVASDAAYGPAARRLTGLQQELVLSQELRARGIPFLSEEQLRERGEAKTPDALLPVPLLVRGRQFASYVNRYASGLVLYWFGFDEAIDDSDDLVLLDAFPDDCELMSHCALLTAPALAR</sequence>
<dbReference type="eggNOG" id="ENOG502R9SY">
    <property type="taxonomic scope" value="Eukaryota"/>
</dbReference>
<dbReference type="PANTHER" id="PTHR31661:SF1">
    <property type="entry name" value="CDAN1-INTERACTING NUCLEASE 1"/>
    <property type="match status" value="1"/>
</dbReference>
<dbReference type="GO" id="GO:0005634">
    <property type="term" value="C:nucleus"/>
    <property type="evidence" value="ECO:0007669"/>
    <property type="project" value="UniProtKB-SubCell"/>
</dbReference>